<dbReference type="KEGG" id="izh:FEM41_10640"/>
<dbReference type="RefSeq" id="WP_138095950.1">
    <property type="nucleotide sequence ID" value="NZ_CP040428.1"/>
</dbReference>
<evidence type="ECO:0000313" key="3">
    <source>
        <dbReference type="Proteomes" id="UP000302163"/>
    </source>
</evidence>
<name>A0A4P8YK91_9ENTR</name>
<sequence>MQSKSGVPFSKNSDVHSQSAVRLNPNGQRVCAGMTADAQTVDFDNRLAVRTAMQALVSQQKRTIAEVKARLIGHLLLPTPEQAARLTTDAGFSKTALFPAASDLRLERPYKSR</sequence>
<keyword evidence="3" id="KW-1185">Reference proteome</keyword>
<reference evidence="2 3" key="1">
    <citation type="submission" date="2019-05" db="EMBL/GenBank/DDBJ databases">
        <title>Complete genome sequence of Izhakiella calystegiae KSNA2, an endophyte isolated from beach morning glory (Calystegia soldanella).</title>
        <authorList>
            <person name="Jiang L."/>
            <person name="Jeong J.C."/>
            <person name="Kim C.Y."/>
            <person name="Kim D.H."/>
            <person name="Kim S.W."/>
            <person name="Lee j."/>
        </authorList>
    </citation>
    <scope>NUCLEOTIDE SEQUENCE [LARGE SCALE GENOMIC DNA]</scope>
    <source>
        <strain evidence="2 3">KSNA2</strain>
    </source>
</reference>
<dbReference type="EMBL" id="CP040428">
    <property type="protein sequence ID" value="QCT20074.1"/>
    <property type="molecule type" value="Genomic_DNA"/>
</dbReference>
<feature type="region of interest" description="Disordered" evidence="1">
    <location>
        <begin position="1"/>
        <end position="22"/>
    </location>
</feature>
<evidence type="ECO:0000256" key="1">
    <source>
        <dbReference type="SAM" id="MobiDB-lite"/>
    </source>
</evidence>
<gene>
    <name evidence="2" type="ORF">FEM41_10640</name>
</gene>
<accession>A0A4P8YK91</accession>
<proteinExistence type="predicted"/>
<dbReference type="Proteomes" id="UP000302163">
    <property type="component" value="Chromosome"/>
</dbReference>
<dbReference type="AlphaFoldDB" id="A0A4P8YK91"/>
<protein>
    <submittedName>
        <fullName evidence="2">Uncharacterized protein</fullName>
    </submittedName>
</protein>
<evidence type="ECO:0000313" key="2">
    <source>
        <dbReference type="EMBL" id="QCT20074.1"/>
    </source>
</evidence>
<organism evidence="2 3">
    <name type="scientific">Jejubacter calystegiae</name>
    <dbReference type="NCBI Taxonomy" id="2579935"/>
    <lineage>
        <taxon>Bacteria</taxon>
        <taxon>Pseudomonadati</taxon>
        <taxon>Pseudomonadota</taxon>
        <taxon>Gammaproteobacteria</taxon>
        <taxon>Enterobacterales</taxon>
        <taxon>Enterobacteriaceae</taxon>
        <taxon>Jejubacter</taxon>
    </lineage>
</organism>